<accession>A0A330L9P8</accession>
<dbReference type="InParanoid" id="A0A330L9P8"/>
<reference evidence="2" key="1">
    <citation type="submission" date="2018-04" db="EMBL/GenBank/DDBJ databases">
        <authorList>
            <person name="Lucker S."/>
            <person name="Sakoula D."/>
        </authorList>
    </citation>
    <scope>NUCLEOTIDE SEQUENCE [LARGE SCALE GENOMIC DNA]</scope>
</reference>
<dbReference type="EMBL" id="OUNR01000020">
    <property type="protein sequence ID" value="SPP66417.1"/>
    <property type="molecule type" value="Genomic_DNA"/>
</dbReference>
<organism evidence="1 2">
    <name type="scientific">Nitrospira lenta</name>
    <dbReference type="NCBI Taxonomy" id="1436998"/>
    <lineage>
        <taxon>Bacteria</taxon>
        <taxon>Pseudomonadati</taxon>
        <taxon>Nitrospirota</taxon>
        <taxon>Nitrospiria</taxon>
        <taxon>Nitrospirales</taxon>
        <taxon>Nitrospiraceae</taxon>
        <taxon>Nitrospira</taxon>
    </lineage>
</organism>
<evidence type="ECO:0000313" key="1">
    <source>
        <dbReference type="EMBL" id="SPP66417.1"/>
    </source>
</evidence>
<protein>
    <submittedName>
        <fullName evidence="1">Uncharacterized protein</fullName>
    </submittedName>
</protein>
<dbReference type="AlphaFoldDB" id="A0A330L9P8"/>
<gene>
    <name evidence="1" type="ORF">NITLEN_70007</name>
</gene>
<sequence length="129" mass="13995">MPSDTPHFAPMILSFALLAGCASMGNPPDDLMKHVPLIEIGKPEPADKNYILYIPGGKTIPVQLAVKGPLVVNPGEATTRIQLTQSLYIYKEWSSLDGRNWTHQAFQGRVSIGLAPQGGIVEVFVSRPD</sequence>
<proteinExistence type="predicted"/>
<dbReference type="RefSeq" id="WP_121990584.1">
    <property type="nucleotide sequence ID" value="NZ_OUNR01000020.1"/>
</dbReference>
<dbReference type="Proteomes" id="UP000248168">
    <property type="component" value="Unassembled WGS sequence"/>
</dbReference>
<dbReference type="OrthoDB" id="5517657at2"/>
<evidence type="ECO:0000313" key="2">
    <source>
        <dbReference type="Proteomes" id="UP000248168"/>
    </source>
</evidence>
<name>A0A330L9P8_9BACT</name>
<keyword evidence="2" id="KW-1185">Reference proteome</keyword>